<evidence type="ECO:0000259" key="7">
    <source>
        <dbReference type="PROSITE" id="PS50404"/>
    </source>
</evidence>
<keyword evidence="3" id="KW-0808">Transferase</keyword>
<comment type="catalytic activity">
    <reaction evidence="5">
        <text>RX + glutathione = an S-substituted glutathione + a halide anion + H(+)</text>
        <dbReference type="Rhea" id="RHEA:16437"/>
        <dbReference type="ChEBI" id="CHEBI:15378"/>
        <dbReference type="ChEBI" id="CHEBI:16042"/>
        <dbReference type="ChEBI" id="CHEBI:17792"/>
        <dbReference type="ChEBI" id="CHEBI:57925"/>
        <dbReference type="ChEBI" id="CHEBI:90779"/>
        <dbReference type="EC" id="2.5.1.18"/>
    </reaction>
</comment>
<dbReference type="InterPro" id="IPR004046">
    <property type="entry name" value="GST_C"/>
</dbReference>
<feature type="domain" description="GST N-terminal" evidence="7">
    <location>
        <begin position="37"/>
        <end position="114"/>
    </location>
</feature>
<evidence type="ECO:0000313" key="10">
    <source>
        <dbReference type="Proteomes" id="UP001151699"/>
    </source>
</evidence>
<feature type="compositionally biased region" description="Low complexity" evidence="6">
    <location>
        <begin position="1"/>
        <end position="29"/>
    </location>
</feature>
<dbReference type="Proteomes" id="UP001151699">
    <property type="component" value="Chromosome A"/>
</dbReference>
<dbReference type="Gene3D" id="3.40.30.10">
    <property type="entry name" value="Glutaredoxin"/>
    <property type="match status" value="5"/>
</dbReference>
<feature type="domain" description="GST C-terminal" evidence="8">
    <location>
        <begin position="901"/>
        <end position="1023"/>
    </location>
</feature>
<feature type="domain" description="GST C-terminal" evidence="8">
    <location>
        <begin position="324"/>
        <end position="446"/>
    </location>
</feature>
<feature type="domain" description="GST N-terminal" evidence="7">
    <location>
        <begin position="456"/>
        <end position="533"/>
    </location>
</feature>
<dbReference type="SFLD" id="SFLDG01205">
    <property type="entry name" value="AMPS.1"/>
    <property type="match status" value="4"/>
</dbReference>
<dbReference type="AlphaFoldDB" id="A0A9Q0NBB1"/>
<evidence type="ECO:0000259" key="8">
    <source>
        <dbReference type="PROSITE" id="PS50405"/>
    </source>
</evidence>
<comment type="caution">
    <text evidence="9">The sequence shown here is derived from an EMBL/GenBank/DDBJ whole genome shotgun (WGS) entry which is preliminary data.</text>
</comment>
<dbReference type="InterPro" id="IPR040079">
    <property type="entry name" value="Glutathione_S-Trfase"/>
</dbReference>
<feature type="domain" description="GST C-terminal" evidence="8">
    <location>
        <begin position="535"/>
        <end position="657"/>
    </location>
</feature>
<dbReference type="Gene3D" id="1.20.1050.10">
    <property type="match status" value="5"/>
</dbReference>
<dbReference type="Pfam" id="PF02798">
    <property type="entry name" value="GST_N"/>
    <property type="match status" value="5"/>
</dbReference>
<reference evidence="9" key="1">
    <citation type="submission" date="2022-07" db="EMBL/GenBank/DDBJ databases">
        <authorList>
            <person name="Trinca V."/>
            <person name="Uliana J.V.C."/>
            <person name="Torres T.T."/>
            <person name="Ward R.J."/>
            <person name="Monesi N."/>
        </authorList>
    </citation>
    <scope>NUCLEOTIDE SEQUENCE</scope>
    <source>
        <strain evidence="9">HSMRA1968</strain>
        <tissue evidence="9">Whole embryos</tissue>
    </source>
</reference>
<sequence>MSEEAAAPPAEAPAEGEAPPPAAEEAPPAATGPSENPVFTLFYFNVKALAEPIRFLFAYGGQEYEDVRVTRDEWPALKPTMPMGQMPVLEVDGRRVHQSISMARYIAKRVGLSGANDWENLIIDTAVDTVNDFRLKIAVVSYEPDDEVKEKKQITLTTEVIPFYLEKLEAIVKENNGHLALSKLTWADIYFAGILEYLNYMTKCDILEKYEGLKGLAQKTKLLIEMLFLCANNNLMDLRFCNFGVLPIMENVLGHRVAEPIRYLFAYGGVEYEDLRVEKADWPKLKPTMPMGQMPVLEVDGQRIHQSIAIARYVAKRVGLAGANDWEDLQIDSAVDTINDLRQKIAAVHFEPDEAVKQKKKETLIQETVPFYLGKLEELAAANNGYLAASKLTWADVYFASMIELFQIWTGPEVLSKYPNLLQVANNVYNLESIKEWIKRRPVTEIFTMPAPSENPTFKLRYFNIKGLAEPIRFLFAYAGQNYDDIRVSNEDWPAIKPSTPMGQMPLLEVDGTVVHQSGAILRYLSRRFGLAGSNDWEALLIESVADTISDFRLKLSAPWYETDEDVKAKKKATIAAEVVPFYLEKLEAIATENNGYLSLSKLTWVDLYFASLYDMLSYLIQPNFLEKYPNLKRVVDNVYAIDSIKSWIAKRPESHYFNIKGLAEPIRFVLAYAGQEYEDIRVTQEEWATIKPTTPFGHMPILEVDGLVASQSVAILRYLGKRFGLTGSNDWEQLLVDSVGDTFADFRQKLIAPWHETNEEAKAKKKAILESETIPFYLEKFENLAKENNGHLALSKPDFLEKYPNLKKVIDNVYALDSIKTWFKLSYFNVKALAEPIRLLFAYGSIEYEDVRVTQEEWAILKPTMPMGQMPVLEVDGQRVHQSVSMARYIAKRIGLAGENDWESLIIDTAVDTVNDFRAKIAAVQYEPDEAVKEKKRVTLNAETIPFYLAKLDAIAKENNGHLALSKLTWADFYLTGIIDYLNYMAKYDLLEKYPNLNAVVNNVNALDAVKDWIAKRPVTDL</sequence>
<dbReference type="CDD" id="cd03192">
    <property type="entry name" value="GST_C_Sigma_like"/>
    <property type="match status" value="5"/>
</dbReference>
<feature type="domain" description="GST N-terminal" evidence="7">
    <location>
        <begin position="651"/>
        <end position="728"/>
    </location>
</feature>
<feature type="domain" description="GST C-terminal" evidence="8">
    <location>
        <begin position="116"/>
        <end position="240"/>
    </location>
</feature>
<dbReference type="InterPro" id="IPR010987">
    <property type="entry name" value="Glutathione-S-Trfase_C-like"/>
</dbReference>
<dbReference type="SUPFAM" id="SSF47616">
    <property type="entry name" value="GST C-terminal domain-like"/>
    <property type="match status" value="5"/>
</dbReference>
<gene>
    <name evidence="9" type="primary">GST_1</name>
    <name evidence="9" type="ORF">Bhyg_01547</name>
</gene>
<dbReference type="InterPro" id="IPR050213">
    <property type="entry name" value="GST_superfamily"/>
</dbReference>
<feature type="region of interest" description="Disordered" evidence="6">
    <location>
        <begin position="1"/>
        <end position="32"/>
    </location>
</feature>
<name>A0A9Q0NBB1_9DIPT</name>
<evidence type="ECO:0000256" key="2">
    <source>
        <dbReference type="ARBA" id="ARBA00012452"/>
    </source>
</evidence>
<keyword evidence="10" id="KW-1185">Reference proteome</keyword>
<dbReference type="InterPro" id="IPR004045">
    <property type="entry name" value="Glutathione_S-Trfase_N"/>
</dbReference>
<evidence type="ECO:0000256" key="5">
    <source>
        <dbReference type="ARBA" id="ARBA00047960"/>
    </source>
</evidence>
<dbReference type="PROSITE" id="PS50405">
    <property type="entry name" value="GST_CTER"/>
    <property type="match status" value="4"/>
</dbReference>
<evidence type="ECO:0000256" key="1">
    <source>
        <dbReference type="ARBA" id="ARBA00011738"/>
    </source>
</evidence>
<dbReference type="InterPro" id="IPR036249">
    <property type="entry name" value="Thioredoxin-like_sf"/>
</dbReference>
<proteinExistence type="inferred from homology"/>
<dbReference type="SFLD" id="SFLDS00019">
    <property type="entry name" value="Glutathione_Transferase_(cytos"/>
    <property type="match status" value="5"/>
</dbReference>
<comment type="similarity">
    <text evidence="4">Belongs to the GST superfamily. Sigma family.</text>
</comment>
<organism evidence="9 10">
    <name type="scientific">Pseudolycoriella hygida</name>
    <dbReference type="NCBI Taxonomy" id="35572"/>
    <lineage>
        <taxon>Eukaryota</taxon>
        <taxon>Metazoa</taxon>
        <taxon>Ecdysozoa</taxon>
        <taxon>Arthropoda</taxon>
        <taxon>Hexapoda</taxon>
        <taxon>Insecta</taxon>
        <taxon>Pterygota</taxon>
        <taxon>Neoptera</taxon>
        <taxon>Endopterygota</taxon>
        <taxon>Diptera</taxon>
        <taxon>Nematocera</taxon>
        <taxon>Sciaroidea</taxon>
        <taxon>Sciaridae</taxon>
        <taxon>Pseudolycoriella</taxon>
    </lineage>
</organism>
<dbReference type="SFLD" id="SFLDG00363">
    <property type="entry name" value="AMPS_(cytGST):_Alpha-__Mu-__Pi"/>
    <property type="match status" value="4"/>
</dbReference>
<dbReference type="FunFam" id="1.20.1050.10:FF:000030">
    <property type="entry name" value="Glutathione S-transferase S1"/>
    <property type="match status" value="4"/>
</dbReference>
<feature type="domain" description="GST N-terminal" evidence="7">
    <location>
        <begin position="822"/>
        <end position="899"/>
    </location>
</feature>
<protein>
    <recommendedName>
        <fullName evidence="2">glutathione transferase</fullName>
        <ecNumber evidence="2">2.5.1.18</ecNumber>
    </recommendedName>
</protein>
<dbReference type="CDD" id="cd03039">
    <property type="entry name" value="GST_N_Sigma_like"/>
    <property type="match status" value="5"/>
</dbReference>
<comment type="subunit">
    <text evidence="1">Homodimer.</text>
</comment>
<evidence type="ECO:0000256" key="6">
    <source>
        <dbReference type="SAM" id="MobiDB-lite"/>
    </source>
</evidence>
<dbReference type="EMBL" id="WJQU01000001">
    <property type="protein sequence ID" value="KAJ6646336.1"/>
    <property type="molecule type" value="Genomic_DNA"/>
</dbReference>
<dbReference type="GO" id="GO:0006749">
    <property type="term" value="P:glutathione metabolic process"/>
    <property type="evidence" value="ECO:0007669"/>
    <property type="project" value="TreeGrafter"/>
</dbReference>
<dbReference type="OrthoDB" id="414243at2759"/>
<dbReference type="GO" id="GO:0004364">
    <property type="term" value="F:glutathione transferase activity"/>
    <property type="evidence" value="ECO:0007669"/>
    <property type="project" value="UniProtKB-EC"/>
</dbReference>
<dbReference type="GO" id="GO:0004602">
    <property type="term" value="F:glutathione peroxidase activity"/>
    <property type="evidence" value="ECO:0007669"/>
    <property type="project" value="UniProtKB-ARBA"/>
</dbReference>
<dbReference type="EC" id="2.5.1.18" evidence="2"/>
<evidence type="ECO:0000256" key="3">
    <source>
        <dbReference type="ARBA" id="ARBA00022679"/>
    </source>
</evidence>
<accession>A0A9Q0NBB1</accession>
<dbReference type="SUPFAM" id="SSF52833">
    <property type="entry name" value="Thioredoxin-like"/>
    <property type="match status" value="5"/>
</dbReference>
<feature type="domain" description="GST N-terminal" evidence="7">
    <location>
        <begin position="245"/>
        <end position="322"/>
    </location>
</feature>
<dbReference type="PANTHER" id="PTHR11571:SF224">
    <property type="entry name" value="HEMATOPOIETIC PROSTAGLANDIN D SYNTHASE"/>
    <property type="match status" value="1"/>
</dbReference>
<dbReference type="PANTHER" id="PTHR11571">
    <property type="entry name" value="GLUTATHIONE S-TRANSFERASE"/>
    <property type="match status" value="1"/>
</dbReference>
<evidence type="ECO:0000313" key="9">
    <source>
        <dbReference type="EMBL" id="KAJ6646336.1"/>
    </source>
</evidence>
<dbReference type="PROSITE" id="PS50404">
    <property type="entry name" value="GST_NTER"/>
    <property type="match status" value="5"/>
</dbReference>
<dbReference type="InterPro" id="IPR036282">
    <property type="entry name" value="Glutathione-S-Trfase_C_sf"/>
</dbReference>
<dbReference type="Pfam" id="PF14497">
    <property type="entry name" value="GST_C_3"/>
    <property type="match status" value="4"/>
</dbReference>
<evidence type="ECO:0000256" key="4">
    <source>
        <dbReference type="ARBA" id="ARBA00038317"/>
    </source>
</evidence>
<dbReference type="FunFam" id="3.40.30.10:FF:000035">
    <property type="entry name" value="hematopoietic prostaglandin D synthase"/>
    <property type="match status" value="5"/>
</dbReference>